<sequence length="89" mass="9587">MKKHILIVVLLVLSSLNSIAQTLSSENFIYTAVPQKAVQAANYNTLTKAEINQSVTYFDGLGRPMQTIAIGQGGNGEDIITPIIYDGFG</sequence>
<organism evidence="3 4">
    <name type="scientific">Flavobacterium omnivorum</name>
    <dbReference type="NCBI Taxonomy" id="178355"/>
    <lineage>
        <taxon>Bacteria</taxon>
        <taxon>Pseudomonadati</taxon>
        <taxon>Bacteroidota</taxon>
        <taxon>Flavobacteriia</taxon>
        <taxon>Flavobacteriales</taxon>
        <taxon>Flavobacteriaceae</taxon>
        <taxon>Flavobacterium</taxon>
    </lineage>
</organism>
<keyword evidence="4" id="KW-1185">Reference proteome</keyword>
<dbReference type="Proteomes" id="UP000199274">
    <property type="component" value="Unassembled WGS sequence"/>
</dbReference>
<feature type="signal peptide" evidence="1">
    <location>
        <begin position="1"/>
        <end position="20"/>
    </location>
</feature>
<evidence type="ECO:0000256" key="1">
    <source>
        <dbReference type="SAM" id="SignalP"/>
    </source>
</evidence>
<dbReference type="OrthoDB" id="1380840at2"/>
<dbReference type="RefSeq" id="WP_139171483.1">
    <property type="nucleotide sequence ID" value="NZ_FNDB01000034.1"/>
</dbReference>
<proteinExistence type="predicted"/>
<feature type="non-terminal residue" evidence="3">
    <location>
        <position position="89"/>
    </location>
</feature>
<evidence type="ECO:0000313" key="4">
    <source>
        <dbReference type="Proteomes" id="UP000199274"/>
    </source>
</evidence>
<dbReference type="STRING" id="178355.SAMN04488062_1346"/>
<feature type="chain" id="PRO_5011781500" description="DUF6443 domain-containing protein" evidence="1">
    <location>
        <begin position="21"/>
        <end position="89"/>
    </location>
</feature>
<reference evidence="4" key="1">
    <citation type="submission" date="2016-10" db="EMBL/GenBank/DDBJ databases">
        <authorList>
            <person name="Varghese N."/>
            <person name="Submissions S."/>
        </authorList>
    </citation>
    <scope>NUCLEOTIDE SEQUENCE [LARGE SCALE GENOMIC DNA]</scope>
    <source>
        <strain evidence="4">CGMCC 1.2747</strain>
    </source>
</reference>
<dbReference type="Pfam" id="PF20041">
    <property type="entry name" value="DUF6443"/>
    <property type="match status" value="1"/>
</dbReference>
<dbReference type="EMBL" id="FNDB01000034">
    <property type="protein sequence ID" value="SDI27356.1"/>
    <property type="molecule type" value="Genomic_DNA"/>
</dbReference>
<feature type="domain" description="DUF6443" evidence="2">
    <location>
        <begin position="31"/>
        <end position="89"/>
    </location>
</feature>
<gene>
    <name evidence="3" type="ORF">SAMN04488062_1346</name>
</gene>
<dbReference type="AlphaFoldDB" id="A0A1G8J836"/>
<accession>A0A1G8J836</accession>
<evidence type="ECO:0000259" key="2">
    <source>
        <dbReference type="Pfam" id="PF20041"/>
    </source>
</evidence>
<name>A0A1G8J836_9FLAO</name>
<protein>
    <recommendedName>
        <fullName evidence="2">DUF6443 domain-containing protein</fullName>
    </recommendedName>
</protein>
<keyword evidence="1" id="KW-0732">Signal</keyword>
<evidence type="ECO:0000313" key="3">
    <source>
        <dbReference type="EMBL" id="SDI27356.1"/>
    </source>
</evidence>
<dbReference type="InterPro" id="IPR045619">
    <property type="entry name" value="DUF6443"/>
</dbReference>